<dbReference type="InterPro" id="IPR014799">
    <property type="entry name" value="ASD2_dom"/>
</dbReference>
<dbReference type="PANTHER" id="PTHR15012:SF32">
    <property type="entry name" value="PROTEIN SHROOM"/>
    <property type="match status" value="1"/>
</dbReference>
<evidence type="ECO:0000256" key="3">
    <source>
        <dbReference type="ARBA" id="ARBA00022490"/>
    </source>
</evidence>
<evidence type="ECO:0000256" key="2">
    <source>
        <dbReference type="ARBA" id="ARBA00006469"/>
    </source>
</evidence>
<evidence type="ECO:0000256" key="4">
    <source>
        <dbReference type="ARBA" id="ARBA00023212"/>
    </source>
</evidence>
<dbReference type="GO" id="GO:0007015">
    <property type="term" value="P:actin filament organization"/>
    <property type="evidence" value="ECO:0007669"/>
    <property type="project" value="TreeGrafter"/>
</dbReference>
<dbReference type="AlphaFoldDB" id="S4RV80"/>
<reference evidence="7" key="1">
    <citation type="submission" date="2025-08" db="UniProtKB">
        <authorList>
            <consortium name="Ensembl"/>
        </authorList>
    </citation>
    <scope>IDENTIFICATION</scope>
</reference>
<organism evidence="7">
    <name type="scientific">Petromyzon marinus</name>
    <name type="common">Sea lamprey</name>
    <dbReference type="NCBI Taxonomy" id="7757"/>
    <lineage>
        <taxon>Eukaryota</taxon>
        <taxon>Metazoa</taxon>
        <taxon>Chordata</taxon>
        <taxon>Craniata</taxon>
        <taxon>Vertebrata</taxon>
        <taxon>Cyclostomata</taxon>
        <taxon>Hyperoartia</taxon>
        <taxon>Petromyzontiformes</taxon>
        <taxon>Petromyzontidae</taxon>
        <taxon>Petromyzon</taxon>
    </lineage>
</organism>
<accession>S4RV80</accession>
<dbReference type="Ensembl" id="ENSPMAT00000009159.1">
    <property type="protein sequence ID" value="ENSPMAP00000009120.1"/>
    <property type="gene ID" value="ENSPMAG00000008284.1"/>
</dbReference>
<evidence type="ECO:0000256" key="1">
    <source>
        <dbReference type="ARBA" id="ARBA00004245"/>
    </source>
</evidence>
<protein>
    <recommendedName>
        <fullName evidence="6">ASD2 domain-containing protein</fullName>
    </recommendedName>
</protein>
<dbReference type="GO" id="GO:0051015">
    <property type="term" value="F:actin filament binding"/>
    <property type="evidence" value="ECO:0007669"/>
    <property type="project" value="InterPro"/>
</dbReference>
<feature type="coiled-coil region" evidence="5">
    <location>
        <begin position="93"/>
        <end position="120"/>
    </location>
</feature>
<dbReference type="GeneTree" id="ENSGT00940000167525"/>
<dbReference type="OMA" id="CLPKSTE"/>
<evidence type="ECO:0000259" key="6">
    <source>
        <dbReference type="PROSITE" id="PS51307"/>
    </source>
</evidence>
<dbReference type="HOGENOM" id="CLU_092659_1_0_1"/>
<dbReference type="GO" id="GO:0016324">
    <property type="term" value="C:apical plasma membrane"/>
    <property type="evidence" value="ECO:0007669"/>
    <property type="project" value="TreeGrafter"/>
</dbReference>
<dbReference type="Pfam" id="PF08687">
    <property type="entry name" value="ASD2"/>
    <property type="match status" value="1"/>
</dbReference>
<keyword evidence="4" id="KW-0206">Cytoskeleton</keyword>
<dbReference type="Gene3D" id="6.10.250.3120">
    <property type="match status" value="1"/>
</dbReference>
<reference evidence="7" key="2">
    <citation type="submission" date="2025-09" db="UniProtKB">
        <authorList>
            <consortium name="Ensembl"/>
        </authorList>
    </citation>
    <scope>IDENTIFICATION</scope>
</reference>
<evidence type="ECO:0000313" key="7">
    <source>
        <dbReference type="Ensembl" id="ENSPMAP00000009120.1"/>
    </source>
</evidence>
<evidence type="ECO:0000256" key="5">
    <source>
        <dbReference type="SAM" id="Coils"/>
    </source>
</evidence>
<comment type="similarity">
    <text evidence="2">Belongs to the shroom family.</text>
</comment>
<dbReference type="PROSITE" id="PS51307">
    <property type="entry name" value="ASD2"/>
    <property type="match status" value="1"/>
</dbReference>
<dbReference type="PANTHER" id="PTHR15012">
    <property type="entry name" value="APICAL PROTEIN/SHROOM-RELATED"/>
    <property type="match status" value="1"/>
</dbReference>
<comment type="subcellular location">
    <subcellularLocation>
        <location evidence="1">Cytoplasm</location>
        <location evidence="1">Cytoskeleton</location>
    </subcellularLocation>
</comment>
<name>S4RV80_PETMA</name>
<keyword evidence="3" id="KW-0963">Cytoplasm</keyword>
<dbReference type="GO" id="GO:0005912">
    <property type="term" value="C:adherens junction"/>
    <property type="evidence" value="ECO:0007669"/>
    <property type="project" value="TreeGrafter"/>
</dbReference>
<proteinExistence type="inferred from homology"/>
<dbReference type="InterPro" id="IPR027685">
    <property type="entry name" value="Shroom_fam"/>
</dbReference>
<dbReference type="GO" id="GO:0030864">
    <property type="term" value="C:cortical actin cytoskeleton"/>
    <property type="evidence" value="ECO:0007669"/>
    <property type="project" value="TreeGrafter"/>
</dbReference>
<sequence>RQEELLRCVERQLERLKMERAQLAERVGSARSLTRAVEAAVQQRCRPSEVDKFSQLMSDMDTLVSLLLSICGRLARTQSALEELESDGNPESRRSLESKAQDLRVKREDARDLQQALKRRECSMAAVLASRLDDREMSDYCYLTRLKPALLIAHKRLEESVRLREQQARALRESLPWHVAR</sequence>
<feature type="coiled-coil region" evidence="5">
    <location>
        <begin position="6"/>
        <end position="33"/>
    </location>
</feature>
<feature type="domain" description="ASD2" evidence="6">
    <location>
        <begin position="1"/>
        <end position="176"/>
    </location>
</feature>
<dbReference type="GO" id="GO:0043296">
    <property type="term" value="C:apical junction complex"/>
    <property type="evidence" value="ECO:0007669"/>
    <property type="project" value="TreeGrafter"/>
</dbReference>
<keyword evidence="5" id="KW-0175">Coiled coil</keyword>